<evidence type="ECO:0000313" key="5">
    <source>
        <dbReference type="Proteomes" id="UP000623269"/>
    </source>
</evidence>
<feature type="transmembrane region" description="Helical" evidence="3">
    <location>
        <begin position="12"/>
        <end position="32"/>
    </location>
</feature>
<keyword evidence="2 3" id="KW-1133">Transmembrane helix</keyword>
<proteinExistence type="predicted"/>
<dbReference type="AlphaFoldDB" id="A0A8J7KWE9"/>
<feature type="transmembrane region" description="Helical" evidence="3">
    <location>
        <begin position="102"/>
        <end position="121"/>
    </location>
</feature>
<dbReference type="PANTHER" id="PTHR37815:SF3">
    <property type="entry name" value="UPF0397 PROTEIN SPR0429"/>
    <property type="match status" value="1"/>
</dbReference>
<dbReference type="RefSeq" id="WP_197660559.1">
    <property type="nucleotide sequence ID" value="NZ_JAEAGR010000004.1"/>
</dbReference>
<protein>
    <submittedName>
        <fullName evidence="4">ECF transporter S component</fullName>
    </submittedName>
</protein>
<evidence type="ECO:0000256" key="1">
    <source>
        <dbReference type="ARBA" id="ARBA00022692"/>
    </source>
</evidence>
<keyword evidence="3" id="KW-0472">Membrane</keyword>
<dbReference type="Proteomes" id="UP000623269">
    <property type="component" value="Unassembled WGS sequence"/>
</dbReference>
<keyword evidence="5" id="KW-1185">Reference proteome</keyword>
<comment type="caution">
    <text evidence="4">The sequence shown here is derived from an EMBL/GenBank/DDBJ whole genome shotgun (WGS) entry which is preliminary data.</text>
</comment>
<feature type="transmembrane region" description="Helical" evidence="3">
    <location>
        <begin position="74"/>
        <end position="95"/>
    </location>
</feature>
<dbReference type="PANTHER" id="PTHR37815">
    <property type="entry name" value="UPF0397 PROTEIN BC_2624-RELATED"/>
    <property type="match status" value="1"/>
</dbReference>
<evidence type="ECO:0000313" key="4">
    <source>
        <dbReference type="EMBL" id="MBH1940332.1"/>
    </source>
</evidence>
<keyword evidence="1 3" id="KW-0812">Transmembrane</keyword>
<dbReference type="EMBL" id="JAEAGR010000004">
    <property type="protein sequence ID" value="MBH1940332.1"/>
    <property type="molecule type" value="Genomic_DNA"/>
</dbReference>
<feature type="transmembrane region" description="Helical" evidence="3">
    <location>
        <begin position="44"/>
        <end position="68"/>
    </location>
</feature>
<reference evidence="4" key="1">
    <citation type="submission" date="2020-12" db="EMBL/GenBank/DDBJ databases">
        <title>M. sibirica DSM 26468T genome.</title>
        <authorList>
            <person name="Thieme N."/>
            <person name="Rettenmaier R."/>
            <person name="Zverlov V."/>
            <person name="Liebl W."/>
        </authorList>
    </citation>
    <scope>NUCLEOTIDE SEQUENCE</scope>
    <source>
        <strain evidence="4">DSM 26468</strain>
    </source>
</reference>
<name>A0A8J7KWE9_9FIRM</name>
<evidence type="ECO:0000256" key="2">
    <source>
        <dbReference type="ARBA" id="ARBA00022989"/>
    </source>
</evidence>
<evidence type="ECO:0000256" key="3">
    <source>
        <dbReference type="SAM" id="Phobius"/>
    </source>
</evidence>
<dbReference type="GO" id="GO:0016020">
    <property type="term" value="C:membrane"/>
    <property type="evidence" value="ECO:0007669"/>
    <property type="project" value="InterPro"/>
</dbReference>
<dbReference type="Gene3D" id="1.10.1760.20">
    <property type="match status" value="1"/>
</dbReference>
<gene>
    <name evidence="4" type="ORF">I5677_05405</name>
</gene>
<dbReference type="Pfam" id="PF07155">
    <property type="entry name" value="ECF-ribofla_trS"/>
    <property type="match status" value="1"/>
</dbReference>
<feature type="transmembrane region" description="Helical" evidence="3">
    <location>
        <begin position="133"/>
        <end position="156"/>
    </location>
</feature>
<organism evidence="4 5">
    <name type="scientific">Mobilitalea sibirica</name>
    <dbReference type="NCBI Taxonomy" id="1462919"/>
    <lineage>
        <taxon>Bacteria</taxon>
        <taxon>Bacillati</taxon>
        <taxon>Bacillota</taxon>
        <taxon>Clostridia</taxon>
        <taxon>Lachnospirales</taxon>
        <taxon>Lachnospiraceae</taxon>
        <taxon>Mobilitalea</taxon>
    </lineage>
</organism>
<sequence length="168" mass="18355">MNSSKITKLVTAALMAALTCVATAILPIKVPFVESAYIHPGDTFVILSGIVLGPVYGGLAAGIGSMFADLYVSYPFFWVTLIVKMVAAIVGYFAYKYIRHYSLFFACLFGGVAVTLGYFILESYLYGIAKGIIGAPFNIIQTIFSIILTSLLLPLLRKVPQIRELIRR</sequence>
<dbReference type="InterPro" id="IPR009825">
    <property type="entry name" value="ECF_substrate-spec-like"/>
</dbReference>
<accession>A0A8J7KWE9</accession>